<keyword evidence="1" id="KW-0812">Transmembrane</keyword>
<dbReference type="InterPro" id="IPR051397">
    <property type="entry name" value="Zn-ADH-like_protein"/>
</dbReference>
<dbReference type="PANTHER" id="PTHR43677">
    <property type="entry name" value="SHORT-CHAIN DEHYDROGENASE/REDUCTASE"/>
    <property type="match status" value="1"/>
</dbReference>
<dbReference type="Pfam" id="PF00107">
    <property type="entry name" value="ADH_zinc_N"/>
    <property type="match status" value="1"/>
</dbReference>
<feature type="domain" description="Enoyl reductase (ER)" evidence="2">
    <location>
        <begin position="24"/>
        <end position="336"/>
    </location>
</feature>
<feature type="transmembrane region" description="Helical" evidence="1">
    <location>
        <begin position="163"/>
        <end position="185"/>
    </location>
</feature>
<proteinExistence type="predicted"/>
<dbReference type="PANTHER" id="PTHR43677:SF1">
    <property type="entry name" value="ACRYLYL-COA REDUCTASE ACUI-RELATED"/>
    <property type="match status" value="1"/>
</dbReference>
<gene>
    <name evidence="3" type="ORF">ET464_05920</name>
</gene>
<dbReference type="Pfam" id="PF08240">
    <property type="entry name" value="ADH_N"/>
    <property type="match status" value="1"/>
</dbReference>
<evidence type="ECO:0000259" key="2">
    <source>
        <dbReference type="SMART" id="SM00829"/>
    </source>
</evidence>
<dbReference type="OrthoDB" id="9782155at2"/>
<evidence type="ECO:0000313" key="3">
    <source>
        <dbReference type="EMBL" id="QAY65994.1"/>
    </source>
</evidence>
<dbReference type="InterPro" id="IPR014188">
    <property type="entry name" value="Acrylyl-CoA_reductase_AcuI"/>
</dbReference>
<dbReference type="RefSeq" id="WP_129439123.1">
    <property type="nucleotide sequence ID" value="NZ_CP035492.1"/>
</dbReference>
<keyword evidence="1" id="KW-0472">Membrane</keyword>
<feature type="transmembrane region" description="Helical" evidence="1">
    <location>
        <begin position="133"/>
        <end position="151"/>
    </location>
</feature>
<dbReference type="KEGG" id="pprt:ET464_05920"/>
<dbReference type="InterPro" id="IPR020843">
    <property type="entry name" value="ER"/>
</dbReference>
<dbReference type="SUPFAM" id="SSF51735">
    <property type="entry name" value="NAD(P)-binding Rossmann-fold domains"/>
    <property type="match status" value="1"/>
</dbReference>
<dbReference type="InterPro" id="IPR011032">
    <property type="entry name" value="GroES-like_sf"/>
</dbReference>
<name>A0A4P6ESV8_9BACL</name>
<dbReference type="InterPro" id="IPR013149">
    <property type="entry name" value="ADH-like_C"/>
</dbReference>
<reference evidence="3 4" key="1">
    <citation type="submission" date="2019-01" db="EMBL/GenBank/DDBJ databases">
        <title>Genome sequencing of strain FW100M-2.</title>
        <authorList>
            <person name="Heo J."/>
            <person name="Kim S.-J."/>
            <person name="Kim J.-S."/>
            <person name="Hong S.-B."/>
            <person name="Kwon S.-W."/>
        </authorList>
    </citation>
    <scope>NUCLEOTIDE SEQUENCE [LARGE SCALE GENOMIC DNA]</scope>
    <source>
        <strain evidence="3 4">FW100M-2</strain>
    </source>
</reference>
<dbReference type="SUPFAM" id="SSF50129">
    <property type="entry name" value="GroES-like"/>
    <property type="match status" value="1"/>
</dbReference>
<dbReference type="GO" id="GO:0043957">
    <property type="term" value="F:acryloyl-CoA reductase (NADPH) activity"/>
    <property type="evidence" value="ECO:0007669"/>
    <property type="project" value="TreeGrafter"/>
</dbReference>
<protein>
    <submittedName>
        <fullName evidence="3">Oxidoreductase</fullName>
    </submittedName>
</protein>
<keyword evidence="4" id="KW-1185">Reference proteome</keyword>
<accession>A0A4P6ESV8</accession>
<dbReference type="CDD" id="cd08288">
    <property type="entry name" value="MDR_yhdh"/>
    <property type="match status" value="1"/>
</dbReference>
<evidence type="ECO:0000256" key="1">
    <source>
        <dbReference type="SAM" id="Phobius"/>
    </source>
</evidence>
<dbReference type="InterPro" id="IPR013154">
    <property type="entry name" value="ADH-like_N"/>
</dbReference>
<evidence type="ECO:0000313" key="4">
    <source>
        <dbReference type="Proteomes" id="UP000293568"/>
    </source>
</evidence>
<dbReference type="Proteomes" id="UP000293568">
    <property type="component" value="Chromosome"/>
</dbReference>
<sequence length="339" mass="35597">MSVQAGQPKLEPFQALVVDKEESGAIHAKLRTATEDELPEGEVLIRVSFSSMNYKDAMALQSSPLIIRSYPMVPGIDYAGTVVRSGSPLFQPGDEVIATGWGAGERQWGGYAEYAVMAAEHLIALPSGLSMRHAMTVGTAGLTAMLCVSALERHGIRPDQGDIIVTGATGGVGSFAILILAAAGYSVAAVSGKLEQADYLHQLGASSIISREEFTALAAKPLGSERWAAGIDTAGGQPLASMLAGIRYGGAVAACGMAAGNKVEASIYPFILRNIALLGIDSVHCPMQQRQEAWQRISRSLSAEQLDLITRDITLEQAQETASRMLAGGSLGRVVVSIL</sequence>
<organism evidence="3 4">
    <name type="scientific">Paenibacillus protaetiae</name>
    <dbReference type="NCBI Taxonomy" id="2509456"/>
    <lineage>
        <taxon>Bacteria</taxon>
        <taxon>Bacillati</taxon>
        <taxon>Bacillota</taxon>
        <taxon>Bacilli</taxon>
        <taxon>Bacillales</taxon>
        <taxon>Paenibacillaceae</taxon>
        <taxon>Paenibacillus</taxon>
    </lineage>
</organism>
<dbReference type="EMBL" id="CP035492">
    <property type="protein sequence ID" value="QAY65994.1"/>
    <property type="molecule type" value="Genomic_DNA"/>
</dbReference>
<dbReference type="NCBIfam" id="TIGR02823">
    <property type="entry name" value="oxido_YhdH"/>
    <property type="match status" value="1"/>
</dbReference>
<dbReference type="Gene3D" id="3.40.50.720">
    <property type="entry name" value="NAD(P)-binding Rossmann-like Domain"/>
    <property type="match status" value="1"/>
</dbReference>
<dbReference type="InterPro" id="IPR036291">
    <property type="entry name" value="NAD(P)-bd_dom_sf"/>
</dbReference>
<dbReference type="AlphaFoldDB" id="A0A4P6ESV8"/>
<keyword evidence="1" id="KW-1133">Transmembrane helix</keyword>
<dbReference type="SMART" id="SM00829">
    <property type="entry name" value="PKS_ER"/>
    <property type="match status" value="1"/>
</dbReference>
<dbReference type="Gene3D" id="3.90.180.10">
    <property type="entry name" value="Medium-chain alcohol dehydrogenases, catalytic domain"/>
    <property type="match status" value="1"/>
</dbReference>